<evidence type="ECO:0000313" key="2">
    <source>
        <dbReference type="Proteomes" id="UP000503349"/>
    </source>
</evidence>
<organism evidence="1 2">
    <name type="scientific">Channa argus</name>
    <name type="common">Northern snakehead</name>
    <name type="synonym">Ophicephalus argus</name>
    <dbReference type="NCBI Taxonomy" id="215402"/>
    <lineage>
        <taxon>Eukaryota</taxon>
        <taxon>Metazoa</taxon>
        <taxon>Chordata</taxon>
        <taxon>Craniata</taxon>
        <taxon>Vertebrata</taxon>
        <taxon>Euteleostomi</taxon>
        <taxon>Actinopterygii</taxon>
        <taxon>Neopterygii</taxon>
        <taxon>Teleostei</taxon>
        <taxon>Neoteleostei</taxon>
        <taxon>Acanthomorphata</taxon>
        <taxon>Anabantaria</taxon>
        <taxon>Anabantiformes</taxon>
        <taxon>Channoidei</taxon>
        <taxon>Channidae</taxon>
        <taxon>Channa</taxon>
    </lineage>
</organism>
<reference evidence="2" key="2">
    <citation type="submission" date="2019-02" db="EMBL/GenBank/DDBJ databases">
        <title>Opniocepnalus argus Var Kimnra genome.</title>
        <authorList>
            <person name="Zhou C."/>
            <person name="Xiao S."/>
        </authorList>
    </citation>
    <scope>NUCLEOTIDE SEQUENCE [LARGE SCALE GENOMIC DNA]</scope>
</reference>
<proteinExistence type="predicted"/>
<reference evidence="1 2" key="1">
    <citation type="submission" date="2019-02" db="EMBL/GenBank/DDBJ databases">
        <title>Opniocepnalus argus genome.</title>
        <authorList>
            <person name="Zhou C."/>
            <person name="Xiao S."/>
        </authorList>
    </citation>
    <scope>NUCLEOTIDE SEQUENCE [LARGE SCALE GENOMIC DNA]</scope>
    <source>
        <strain evidence="1">OARG1902GOOAL</strain>
        <tissue evidence="1">Muscle</tissue>
    </source>
</reference>
<dbReference type="Proteomes" id="UP000503349">
    <property type="component" value="Chromosome 1"/>
</dbReference>
<evidence type="ECO:0000313" key="1">
    <source>
        <dbReference type="EMBL" id="KAF3708059.1"/>
    </source>
</evidence>
<accession>A0A6G1R0J6</accession>
<protein>
    <submittedName>
        <fullName evidence="1">Uncharacterized protein</fullName>
    </submittedName>
</protein>
<keyword evidence="2" id="KW-1185">Reference proteome</keyword>
<dbReference type="AlphaFoldDB" id="A0A6G1R0J6"/>
<name>A0A6G1R0J6_CHAAH</name>
<dbReference type="EMBL" id="CM015712">
    <property type="protein sequence ID" value="KAF3708059.1"/>
    <property type="molecule type" value="Genomic_DNA"/>
</dbReference>
<sequence length="53" mass="6021">MLSQLLYEVASLCLHINFSTFSLSLSFSLLFGFKDTICDLNTHKASLQHQNDK</sequence>
<gene>
    <name evidence="1" type="ORF">EXN66_Car001232</name>
</gene>